<keyword evidence="9" id="KW-1185">Reference proteome</keyword>
<dbReference type="SUPFAM" id="SSF54189">
    <property type="entry name" value="Ribosomal proteins S24e, L23 and L15e"/>
    <property type="match status" value="1"/>
</dbReference>
<reference evidence="8 9" key="1">
    <citation type="journal article" date="2009" name="Stand. Genomic Sci.">
        <title>Complete genome sequence of Pirellula staleyi type strain (ATCC 27377).</title>
        <authorList>
            <person name="Clum A."/>
            <person name="Tindall B.J."/>
            <person name="Sikorski J."/>
            <person name="Ivanova N."/>
            <person name="Mavrommatis K."/>
            <person name="Lucas S."/>
            <person name="Glavina del Rio T."/>
            <person name="Nolan M."/>
            <person name="Chen F."/>
            <person name="Tice H."/>
            <person name="Pitluck S."/>
            <person name="Cheng J.F."/>
            <person name="Chertkov O."/>
            <person name="Brettin T."/>
            <person name="Han C."/>
            <person name="Detter J.C."/>
            <person name="Kuske C."/>
            <person name="Bruce D."/>
            <person name="Goodwin L."/>
            <person name="Ovchinikova G."/>
            <person name="Pati A."/>
            <person name="Mikhailova N."/>
            <person name="Chen A."/>
            <person name="Palaniappan K."/>
            <person name="Land M."/>
            <person name="Hauser L."/>
            <person name="Chang Y.J."/>
            <person name="Jeffries C.D."/>
            <person name="Chain P."/>
            <person name="Rohde M."/>
            <person name="Goker M."/>
            <person name="Bristow J."/>
            <person name="Eisen J.A."/>
            <person name="Markowitz V."/>
            <person name="Hugenholtz P."/>
            <person name="Kyrpides N.C."/>
            <person name="Klenk H.P."/>
            <person name="Lapidus A."/>
        </authorList>
    </citation>
    <scope>NUCLEOTIDE SEQUENCE [LARGE SCALE GENOMIC DNA]</scope>
    <source>
        <strain evidence="9">ATCC 27377 / DSM 6068 / ICPB 4128</strain>
    </source>
</reference>
<dbReference type="HAMAP" id="MF_01369_B">
    <property type="entry name" value="Ribosomal_uL23_B"/>
    <property type="match status" value="1"/>
</dbReference>
<evidence type="ECO:0000256" key="4">
    <source>
        <dbReference type="ARBA" id="ARBA00022980"/>
    </source>
</evidence>
<dbReference type="STRING" id="530564.Psta_2602"/>
<dbReference type="Proteomes" id="UP000001887">
    <property type="component" value="Chromosome"/>
</dbReference>
<dbReference type="eggNOG" id="COG0089">
    <property type="taxonomic scope" value="Bacteria"/>
</dbReference>
<evidence type="ECO:0000256" key="3">
    <source>
        <dbReference type="ARBA" id="ARBA00022884"/>
    </source>
</evidence>
<dbReference type="NCBIfam" id="NF004363">
    <property type="entry name" value="PRK05738.2-4"/>
    <property type="match status" value="1"/>
</dbReference>
<dbReference type="EMBL" id="CP001848">
    <property type="protein sequence ID" value="ADB17271.1"/>
    <property type="molecule type" value="Genomic_DNA"/>
</dbReference>
<comment type="subunit">
    <text evidence="6">Part of the 50S ribosomal subunit. Contacts protein L29, and trigger factor when it is bound to the ribosome.</text>
</comment>
<dbReference type="Pfam" id="PF00276">
    <property type="entry name" value="Ribosomal_L23"/>
    <property type="match status" value="1"/>
</dbReference>
<sequence length="104" mass="12186">MSTEIQTTETPRLESYQVVLRPLVTEKGMHRSTRNNQYSFEVNPLATKHDIRRAVEELFEVKVESVRTQNRLGKSRRNRTKAGVTKSWKKAIVTLNAEHRINFF</sequence>
<evidence type="ECO:0000256" key="7">
    <source>
        <dbReference type="RuleBase" id="RU003934"/>
    </source>
</evidence>
<dbReference type="GO" id="GO:0019843">
    <property type="term" value="F:rRNA binding"/>
    <property type="evidence" value="ECO:0007669"/>
    <property type="project" value="UniProtKB-UniRule"/>
</dbReference>
<evidence type="ECO:0000256" key="6">
    <source>
        <dbReference type="HAMAP-Rule" id="MF_01369"/>
    </source>
</evidence>
<dbReference type="InterPro" id="IPR001014">
    <property type="entry name" value="Ribosomal_uL23_CS"/>
</dbReference>
<keyword evidence="4 6" id="KW-0689">Ribosomal protein</keyword>
<dbReference type="AlphaFoldDB" id="D2R5T9"/>
<comment type="function">
    <text evidence="6">One of the early assembly proteins it binds 23S rRNA. One of the proteins that surrounds the polypeptide exit tunnel on the outside of the ribosome. Forms the main docking site for trigger factor binding to the ribosome.</text>
</comment>
<evidence type="ECO:0000313" key="8">
    <source>
        <dbReference type="EMBL" id="ADB17271.1"/>
    </source>
</evidence>
<evidence type="ECO:0000256" key="1">
    <source>
        <dbReference type="ARBA" id="ARBA00006700"/>
    </source>
</evidence>
<comment type="similarity">
    <text evidence="1 6 7">Belongs to the universal ribosomal protein uL23 family.</text>
</comment>
<dbReference type="KEGG" id="psl:Psta_2602"/>
<dbReference type="InterPro" id="IPR012678">
    <property type="entry name" value="Ribosomal_uL23/eL15/eS24_sf"/>
</dbReference>
<keyword evidence="5 6" id="KW-0687">Ribonucleoprotein</keyword>
<dbReference type="Gene3D" id="3.30.70.330">
    <property type="match status" value="1"/>
</dbReference>
<dbReference type="GO" id="GO:1990904">
    <property type="term" value="C:ribonucleoprotein complex"/>
    <property type="evidence" value="ECO:0007669"/>
    <property type="project" value="UniProtKB-KW"/>
</dbReference>
<dbReference type="GO" id="GO:0005840">
    <property type="term" value="C:ribosome"/>
    <property type="evidence" value="ECO:0007669"/>
    <property type="project" value="UniProtKB-KW"/>
</dbReference>
<dbReference type="PANTHER" id="PTHR11620">
    <property type="entry name" value="60S RIBOSOMAL PROTEIN L23A"/>
    <property type="match status" value="1"/>
</dbReference>
<evidence type="ECO:0000313" key="9">
    <source>
        <dbReference type="Proteomes" id="UP000001887"/>
    </source>
</evidence>
<dbReference type="HOGENOM" id="CLU_037562_3_1_0"/>
<dbReference type="GO" id="GO:0003735">
    <property type="term" value="F:structural constituent of ribosome"/>
    <property type="evidence" value="ECO:0007669"/>
    <property type="project" value="InterPro"/>
</dbReference>
<dbReference type="OrthoDB" id="9793353at2"/>
<proteinExistence type="inferred from homology"/>
<keyword evidence="2 6" id="KW-0699">rRNA-binding</keyword>
<accession>D2R5T9</accession>
<gene>
    <name evidence="6" type="primary">rplW</name>
    <name evidence="8" type="ordered locus">Psta_2602</name>
</gene>
<evidence type="ECO:0000256" key="2">
    <source>
        <dbReference type="ARBA" id="ARBA00022730"/>
    </source>
</evidence>
<dbReference type="FunFam" id="3.30.70.330:FF:000001">
    <property type="entry name" value="50S ribosomal protein L23"/>
    <property type="match status" value="1"/>
</dbReference>
<organism evidence="8 9">
    <name type="scientific">Pirellula staleyi (strain ATCC 27377 / DSM 6068 / ICPB 4128)</name>
    <name type="common">Pirella staleyi</name>
    <dbReference type="NCBI Taxonomy" id="530564"/>
    <lineage>
        <taxon>Bacteria</taxon>
        <taxon>Pseudomonadati</taxon>
        <taxon>Planctomycetota</taxon>
        <taxon>Planctomycetia</taxon>
        <taxon>Pirellulales</taxon>
        <taxon>Pirellulaceae</taxon>
        <taxon>Pirellula</taxon>
    </lineage>
</organism>
<protein>
    <recommendedName>
        <fullName evidence="6">Large ribosomal subunit protein uL23</fullName>
    </recommendedName>
</protein>
<dbReference type="GO" id="GO:0006412">
    <property type="term" value="P:translation"/>
    <property type="evidence" value="ECO:0007669"/>
    <property type="project" value="UniProtKB-UniRule"/>
</dbReference>
<dbReference type="InterPro" id="IPR012677">
    <property type="entry name" value="Nucleotide-bd_a/b_plait_sf"/>
</dbReference>
<name>D2R5T9_PIRSD</name>
<dbReference type="InterPro" id="IPR013025">
    <property type="entry name" value="Ribosomal_uL23-like"/>
</dbReference>
<dbReference type="PROSITE" id="PS00050">
    <property type="entry name" value="RIBOSOMAL_L23"/>
    <property type="match status" value="1"/>
</dbReference>
<keyword evidence="3 6" id="KW-0694">RNA-binding</keyword>
<evidence type="ECO:0000256" key="5">
    <source>
        <dbReference type="ARBA" id="ARBA00023274"/>
    </source>
</evidence>